<gene>
    <name evidence="1" type="ORF">MED92_01936</name>
</gene>
<dbReference type="Pfam" id="PF20027">
    <property type="entry name" value="DUF6435"/>
    <property type="match status" value="1"/>
</dbReference>
<dbReference type="InterPro" id="IPR045493">
    <property type="entry name" value="DUF6435"/>
</dbReference>
<keyword evidence="2" id="KW-1185">Reference proteome</keyword>
<dbReference type="Proteomes" id="UP000002171">
    <property type="component" value="Unassembled WGS sequence"/>
</dbReference>
<comment type="caution">
    <text evidence="1">The sequence shown here is derived from an EMBL/GenBank/DDBJ whole genome shotgun (WGS) entry which is preliminary data.</text>
</comment>
<protein>
    <submittedName>
        <fullName evidence="1">Putative orphan protein</fullName>
    </submittedName>
</protein>
<accession>A0A7U8C6D3</accession>
<dbReference type="AlphaFoldDB" id="A0A7U8C6D3"/>
<organism evidence="1 2">
    <name type="scientific">Neptuniibacter caesariensis</name>
    <dbReference type="NCBI Taxonomy" id="207954"/>
    <lineage>
        <taxon>Bacteria</taxon>
        <taxon>Pseudomonadati</taxon>
        <taxon>Pseudomonadota</taxon>
        <taxon>Gammaproteobacteria</taxon>
        <taxon>Oceanospirillales</taxon>
        <taxon>Oceanospirillaceae</taxon>
        <taxon>Neptuniibacter</taxon>
    </lineage>
</organism>
<dbReference type="OrthoDB" id="292170at2"/>
<dbReference type="NCBIfam" id="NF033487">
    <property type="entry name" value="Lacal_2735_fam"/>
    <property type="match status" value="1"/>
</dbReference>
<dbReference type="EMBL" id="AAOW01000012">
    <property type="protein sequence ID" value="EAR60920.1"/>
    <property type="molecule type" value="Genomic_DNA"/>
</dbReference>
<evidence type="ECO:0000313" key="1">
    <source>
        <dbReference type="EMBL" id="EAR60920.1"/>
    </source>
</evidence>
<sequence>MFSFLKSNPEKKLKNAYHAKLEKAMQAQRAGDIEKYSFLTREAEELHEQLKRVQKE</sequence>
<name>A0A7U8C6D3_NEPCE</name>
<dbReference type="RefSeq" id="WP_007022406.1">
    <property type="nucleotide sequence ID" value="NZ_CH724127.1"/>
</dbReference>
<reference evidence="1 2" key="1">
    <citation type="submission" date="2006-02" db="EMBL/GenBank/DDBJ databases">
        <authorList>
            <person name="Pinhassi J."/>
            <person name="Pedros-Alio C."/>
            <person name="Ferriera S."/>
            <person name="Johnson J."/>
            <person name="Kravitz S."/>
            <person name="Halpern A."/>
            <person name="Remington K."/>
            <person name="Beeson K."/>
            <person name="Tran B."/>
            <person name="Rogers Y.-H."/>
            <person name="Friedman R."/>
            <person name="Venter J.C."/>
        </authorList>
    </citation>
    <scope>NUCLEOTIDE SEQUENCE [LARGE SCALE GENOMIC DNA]</scope>
    <source>
        <strain evidence="1 2">MED92</strain>
    </source>
</reference>
<evidence type="ECO:0000313" key="2">
    <source>
        <dbReference type="Proteomes" id="UP000002171"/>
    </source>
</evidence>
<proteinExistence type="predicted"/>